<feature type="domain" description="YgjP-like metallopeptidase" evidence="1">
    <location>
        <begin position="38"/>
        <end position="240"/>
    </location>
</feature>
<organism evidence="2 3">
    <name type="scientific">Flaviflagellibacter deserti</name>
    <dbReference type="NCBI Taxonomy" id="2267266"/>
    <lineage>
        <taxon>Bacteria</taxon>
        <taxon>Pseudomonadati</taxon>
        <taxon>Pseudomonadota</taxon>
        <taxon>Alphaproteobacteria</taxon>
        <taxon>Hyphomicrobiales</taxon>
        <taxon>Flaviflagellibacter</taxon>
    </lineage>
</organism>
<dbReference type="InterPro" id="IPR002725">
    <property type="entry name" value="YgjP-like_metallopeptidase"/>
</dbReference>
<dbReference type="Proteomes" id="UP001595796">
    <property type="component" value="Unassembled WGS sequence"/>
</dbReference>
<dbReference type="PANTHER" id="PTHR30399:SF1">
    <property type="entry name" value="UTP PYROPHOSPHATASE"/>
    <property type="match status" value="1"/>
</dbReference>
<dbReference type="InterPro" id="IPR053136">
    <property type="entry name" value="UTP_pyrophosphatase-like"/>
</dbReference>
<reference evidence="3" key="1">
    <citation type="journal article" date="2019" name="Int. J. Syst. Evol. Microbiol.">
        <title>The Global Catalogue of Microorganisms (GCM) 10K type strain sequencing project: providing services to taxonomists for standard genome sequencing and annotation.</title>
        <authorList>
            <consortium name="The Broad Institute Genomics Platform"/>
            <consortium name="The Broad Institute Genome Sequencing Center for Infectious Disease"/>
            <person name="Wu L."/>
            <person name="Ma J."/>
        </authorList>
    </citation>
    <scope>NUCLEOTIDE SEQUENCE [LARGE SCALE GENOMIC DNA]</scope>
    <source>
        <strain evidence="3">CGMCC 1.16444</strain>
    </source>
</reference>
<keyword evidence="3" id="KW-1185">Reference proteome</keyword>
<protein>
    <submittedName>
        <fullName evidence="2">M48 family metallopeptidase</fullName>
    </submittedName>
</protein>
<dbReference type="PANTHER" id="PTHR30399">
    <property type="entry name" value="UNCHARACTERIZED PROTEIN YGJP"/>
    <property type="match status" value="1"/>
</dbReference>
<proteinExistence type="predicted"/>
<dbReference type="EMBL" id="JBHSJF010000008">
    <property type="protein sequence ID" value="MFC5069501.1"/>
    <property type="molecule type" value="Genomic_DNA"/>
</dbReference>
<accession>A0ABV9Z5P7</accession>
<dbReference type="RefSeq" id="WP_379771565.1">
    <property type="nucleotide sequence ID" value="NZ_JBHSJF010000008.1"/>
</dbReference>
<dbReference type="Gene3D" id="3.30.2010.10">
    <property type="entry name" value="Metalloproteases ('zincins'), catalytic domain"/>
    <property type="match status" value="1"/>
</dbReference>
<evidence type="ECO:0000313" key="2">
    <source>
        <dbReference type="EMBL" id="MFC5069501.1"/>
    </source>
</evidence>
<gene>
    <name evidence="2" type="ORF">ACFPFW_15900</name>
</gene>
<dbReference type="CDD" id="cd07344">
    <property type="entry name" value="M48_yhfN_like"/>
    <property type="match status" value="1"/>
</dbReference>
<dbReference type="Pfam" id="PF01863">
    <property type="entry name" value="YgjP-like"/>
    <property type="match status" value="1"/>
</dbReference>
<name>A0ABV9Z5P7_9HYPH</name>
<sequence length="251" mass="27930">MLRRLFTPASPPEPEQIGVMVRGRPVQISVRRTAAARRMTLRVKGATGEVVLTLPARASFRSGKAFVERQVDWIAARLEQRPAAKPFVEGAEIPLRGEPHVLVHRGLRGVTRVEPGLRGQPPVIAVSGPREHFSRRVTDFLKREAKHDLEPAVARHAAALNVAIGRISVKDTTSRWGSCSAKGGLAFSWRLILAPPFVLDYLAAHEVAHRREMNHGQAFWDLVHRLCPETDAAERWLKKNGVDLHRYGAAE</sequence>
<evidence type="ECO:0000313" key="3">
    <source>
        <dbReference type="Proteomes" id="UP001595796"/>
    </source>
</evidence>
<evidence type="ECO:0000259" key="1">
    <source>
        <dbReference type="Pfam" id="PF01863"/>
    </source>
</evidence>
<comment type="caution">
    <text evidence="2">The sequence shown here is derived from an EMBL/GenBank/DDBJ whole genome shotgun (WGS) entry which is preliminary data.</text>
</comment>